<protein>
    <submittedName>
        <fullName evidence="4">SNF2 family DNA or RNA helicase</fullName>
    </submittedName>
</protein>
<evidence type="ECO:0000313" key="4">
    <source>
        <dbReference type="EMBL" id="MBB4136785.1"/>
    </source>
</evidence>
<dbReference type="InterPro" id="IPR001650">
    <property type="entry name" value="Helicase_C-like"/>
</dbReference>
<dbReference type="AlphaFoldDB" id="A0A840EV23"/>
<dbReference type="Gene3D" id="3.40.50.10810">
    <property type="entry name" value="Tandem AAA-ATPase domain"/>
    <property type="match status" value="2"/>
</dbReference>
<name>A0A840EV23_9ACTN</name>
<dbReference type="SMART" id="SM00487">
    <property type="entry name" value="DEXDc"/>
    <property type="match status" value="1"/>
</dbReference>
<keyword evidence="5" id="KW-1185">Reference proteome</keyword>
<dbReference type="GO" id="GO:0016787">
    <property type="term" value="F:hydrolase activity"/>
    <property type="evidence" value="ECO:0007669"/>
    <property type="project" value="UniProtKB-KW"/>
</dbReference>
<dbReference type="Gene3D" id="3.40.50.300">
    <property type="entry name" value="P-loop containing nucleotide triphosphate hydrolases"/>
    <property type="match status" value="1"/>
</dbReference>
<keyword evidence="4" id="KW-0067">ATP-binding</keyword>
<sequence>MWASHRPDDPKRSTVVRLATPVDGALAARDVRCDVVDVTGLPNRKAPSKSLSAWREFVAGGAPTALPIAAHADVDPTGTAVTSADYARSAFVEAESIRTALDDIDAELRPYQVAGVAWMLRTVAVHGGALLADEMGLGKTLQTIVAMSRLGDGPHLVVCPTSLISNWRREIARFAPNLADRVTVVSYARLRLSADELARTRWATAVFDEAHALKNPRTQVARAARGLDADARIALTGTPIENSLDDLWAVLRVVTPSMFPVRAVFRRRFTKAVASGDTAAIGRLRAAAAPVMLARTKDHAAGALPPKIDNPILCDLSDEQARVYDDALRRAADDGFGSGLARHGRLLAVLTTLKQICNHPDLTGAVDSPDVGRSGELGRSGKLDVLLDILESNVAADRPTLVFTQYRQTGEMLAAAASEIVGENVPFFHGGLSVEERGVVTDRFQSGDGPPVLVMSLKAGGSGLTLTRASDVVHFDRWWNPAVEAQATDRVHRIGQDRPVTVTTLTTATTLEEHIDAMHRRKAMLGVHADDGSIVSDLAALDDERLLDVLRRHREA</sequence>
<dbReference type="InterPro" id="IPR000330">
    <property type="entry name" value="SNF2_N"/>
</dbReference>
<dbReference type="EMBL" id="JACIFP010000001">
    <property type="protein sequence ID" value="MBB4136785.1"/>
    <property type="molecule type" value="Genomic_DNA"/>
</dbReference>
<dbReference type="SUPFAM" id="SSF52540">
    <property type="entry name" value="P-loop containing nucleoside triphosphate hydrolases"/>
    <property type="match status" value="2"/>
</dbReference>
<dbReference type="InterPro" id="IPR038718">
    <property type="entry name" value="SNF2-like_sf"/>
</dbReference>
<feature type="domain" description="Helicase ATP-binding" evidence="2">
    <location>
        <begin position="120"/>
        <end position="257"/>
    </location>
</feature>
<accession>A0A840EV23</accession>
<organism evidence="4 5">
    <name type="scientific">Gordonia humi</name>
    <dbReference type="NCBI Taxonomy" id="686429"/>
    <lineage>
        <taxon>Bacteria</taxon>
        <taxon>Bacillati</taxon>
        <taxon>Actinomycetota</taxon>
        <taxon>Actinomycetes</taxon>
        <taxon>Mycobacteriales</taxon>
        <taxon>Gordoniaceae</taxon>
        <taxon>Gordonia</taxon>
    </lineage>
</organism>
<comment type="caution">
    <text evidence="4">The sequence shown here is derived from an EMBL/GenBank/DDBJ whole genome shotgun (WGS) entry which is preliminary data.</text>
</comment>
<dbReference type="Proteomes" id="UP000551501">
    <property type="component" value="Unassembled WGS sequence"/>
</dbReference>
<feature type="domain" description="Helicase C-terminal" evidence="3">
    <location>
        <begin position="382"/>
        <end position="547"/>
    </location>
</feature>
<evidence type="ECO:0000313" key="5">
    <source>
        <dbReference type="Proteomes" id="UP000551501"/>
    </source>
</evidence>
<evidence type="ECO:0000256" key="1">
    <source>
        <dbReference type="ARBA" id="ARBA00022801"/>
    </source>
</evidence>
<dbReference type="GO" id="GO:0005524">
    <property type="term" value="F:ATP binding"/>
    <property type="evidence" value="ECO:0007669"/>
    <property type="project" value="InterPro"/>
</dbReference>
<dbReference type="GO" id="GO:0004386">
    <property type="term" value="F:helicase activity"/>
    <property type="evidence" value="ECO:0007669"/>
    <property type="project" value="UniProtKB-KW"/>
</dbReference>
<evidence type="ECO:0000259" key="3">
    <source>
        <dbReference type="PROSITE" id="PS51194"/>
    </source>
</evidence>
<proteinExistence type="predicted"/>
<evidence type="ECO:0000259" key="2">
    <source>
        <dbReference type="PROSITE" id="PS51192"/>
    </source>
</evidence>
<dbReference type="InterPro" id="IPR049730">
    <property type="entry name" value="SNF2/RAD54-like_C"/>
</dbReference>
<dbReference type="RefSeq" id="WP_343067481.1">
    <property type="nucleotide sequence ID" value="NZ_BAABHL010000126.1"/>
</dbReference>
<dbReference type="Pfam" id="PF00176">
    <property type="entry name" value="SNF2-rel_dom"/>
    <property type="match status" value="2"/>
</dbReference>
<dbReference type="Pfam" id="PF00271">
    <property type="entry name" value="Helicase_C"/>
    <property type="match status" value="1"/>
</dbReference>
<dbReference type="InterPro" id="IPR027417">
    <property type="entry name" value="P-loop_NTPase"/>
</dbReference>
<dbReference type="PANTHER" id="PTHR10799">
    <property type="entry name" value="SNF2/RAD54 HELICASE FAMILY"/>
    <property type="match status" value="1"/>
</dbReference>
<dbReference type="PROSITE" id="PS51192">
    <property type="entry name" value="HELICASE_ATP_BIND_1"/>
    <property type="match status" value="1"/>
</dbReference>
<dbReference type="SMART" id="SM00490">
    <property type="entry name" value="HELICc"/>
    <property type="match status" value="1"/>
</dbReference>
<dbReference type="CDD" id="cd18793">
    <property type="entry name" value="SF2_C_SNF"/>
    <property type="match status" value="1"/>
</dbReference>
<gene>
    <name evidence="4" type="ORF">BKA16_003337</name>
</gene>
<dbReference type="PROSITE" id="PS51194">
    <property type="entry name" value="HELICASE_CTER"/>
    <property type="match status" value="1"/>
</dbReference>
<keyword evidence="1" id="KW-0378">Hydrolase</keyword>
<keyword evidence="4" id="KW-0347">Helicase</keyword>
<reference evidence="4 5" key="1">
    <citation type="submission" date="2020-08" db="EMBL/GenBank/DDBJ databases">
        <title>Sequencing the genomes of 1000 actinobacteria strains.</title>
        <authorList>
            <person name="Klenk H.-P."/>
        </authorList>
    </citation>
    <scope>NUCLEOTIDE SEQUENCE [LARGE SCALE GENOMIC DNA]</scope>
    <source>
        <strain evidence="4 5">DSM 45298</strain>
    </source>
</reference>
<dbReference type="InterPro" id="IPR014001">
    <property type="entry name" value="Helicase_ATP-bd"/>
</dbReference>
<keyword evidence="4" id="KW-0547">Nucleotide-binding</keyword>